<dbReference type="PANTHER" id="PTHR16517">
    <property type="entry name" value="TUBBY-RELATED"/>
    <property type="match status" value="1"/>
</dbReference>
<evidence type="ECO:0000256" key="1">
    <source>
        <dbReference type="ARBA" id="ARBA00007129"/>
    </source>
</evidence>
<dbReference type="Pfam" id="PF01167">
    <property type="entry name" value="Tub"/>
    <property type="match status" value="1"/>
</dbReference>
<organism evidence="4 5">
    <name type="scientific">Dimargaris verticillata</name>
    <dbReference type="NCBI Taxonomy" id="2761393"/>
    <lineage>
        <taxon>Eukaryota</taxon>
        <taxon>Fungi</taxon>
        <taxon>Fungi incertae sedis</taxon>
        <taxon>Zoopagomycota</taxon>
        <taxon>Kickxellomycotina</taxon>
        <taxon>Dimargaritomycetes</taxon>
        <taxon>Dimargaritales</taxon>
        <taxon>Dimargaritaceae</taxon>
        <taxon>Dimargaris</taxon>
    </lineage>
</organism>
<feature type="region of interest" description="Disordered" evidence="2">
    <location>
        <begin position="39"/>
        <end position="63"/>
    </location>
</feature>
<name>A0A9W8AZG9_9FUNG</name>
<dbReference type="InterPro" id="IPR000007">
    <property type="entry name" value="Tubby_C"/>
</dbReference>
<proteinExistence type="inferred from homology"/>
<comment type="similarity">
    <text evidence="1">Belongs to the TUB family.</text>
</comment>
<evidence type="ECO:0000256" key="2">
    <source>
        <dbReference type="SAM" id="MobiDB-lite"/>
    </source>
</evidence>
<dbReference type="Gene3D" id="3.20.90.10">
    <property type="entry name" value="Tubby Protein, Chain A"/>
    <property type="match status" value="1"/>
</dbReference>
<gene>
    <name evidence="4" type="ORF">H4R34_004171</name>
</gene>
<dbReference type="SUPFAM" id="SSF54518">
    <property type="entry name" value="Tubby C-terminal domain-like"/>
    <property type="match status" value="1"/>
</dbReference>
<accession>A0A9W8AZG9</accession>
<sequence>MASTMGESMDQMEVLHPGTLVLAPPLDTASRPDGAVEIEAQAEPTNPTADTNSNTDPATTDIDGNQVITSERLTELGFSGEQSEMDAFLDDLVHKPVPVGMVLQCKILRKRSGKKHEPQYFLHIEDRHGLPGLFLLSARKRKKSRNSCYLVGRSKEQLIVDSSQVLGRVRSNFLGTEFVVYGPGSPPDKRPSPTSSSVSSAPPFP</sequence>
<evidence type="ECO:0000313" key="4">
    <source>
        <dbReference type="EMBL" id="KAJ1975898.1"/>
    </source>
</evidence>
<dbReference type="AlphaFoldDB" id="A0A9W8AZG9"/>
<feature type="non-terminal residue" evidence="4">
    <location>
        <position position="205"/>
    </location>
</feature>
<feature type="domain" description="Tubby C-terminal" evidence="3">
    <location>
        <begin position="94"/>
        <end position="193"/>
    </location>
</feature>
<protein>
    <recommendedName>
        <fullName evidence="3">Tubby C-terminal domain-containing protein</fullName>
    </recommendedName>
</protein>
<feature type="compositionally biased region" description="Polar residues" evidence="2">
    <location>
        <begin position="43"/>
        <end position="63"/>
    </location>
</feature>
<dbReference type="InterPro" id="IPR025659">
    <property type="entry name" value="Tubby-like_C"/>
</dbReference>
<evidence type="ECO:0000259" key="3">
    <source>
        <dbReference type="Pfam" id="PF01167"/>
    </source>
</evidence>
<reference evidence="4" key="1">
    <citation type="submission" date="2022-07" db="EMBL/GenBank/DDBJ databases">
        <title>Phylogenomic reconstructions and comparative analyses of Kickxellomycotina fungi.</title>
        <authorList>
            <person name="Reynolds N.K."/>
            <person name="Stajich J.E."/>
            <person name="Barry K."/>
            <person name="Grigoriev I.V."/>
            <person name="Crous P."/>
            <person name="Smith M.E."/>
        </authorList>
    </citation>
    <scope>NUCLEOTIDE SEQUENCE</scope>
    <source>
        <strain evidence="4">RSA 567</strain>
    </source>
</reference>
<dbReference type="PANTHER" id="PTHR16517:SF7">
    <property type="entry name" value="PROTEIN KING TUBBY"/>
    <property type="match status" value="1"/>
</dbReference>
<feature type="compositionally biased region" description="Low complexity" evidence="2">
    <location>
        <begin position="192"/>
        <end position="205"/>
    </location>
</feature>
<dbReference type="Proteomes" id="UP001151582">
    <property type="component" value="Unassembled WGS sequence"/>
</dbReference>
<evidence type="ECO:0000313" key="5">
    <source>
        <dbReference type="Proteomes" id="UP001151582"/>
    </source>
</evidence>
<keyword evidence="5" id="KW-1185">Reference proteome</keyword>
<comment type="caution">
    <text evidence="4">The sequence shown here is derived from an EMBL/GenBank/DDBJ whole genome shotgun (WGS) entry which is preliminary data.</text>
</comment>
<feature type="region of interest" description="Disordered" evidence="2">
    <location>
        <begin position="182"/>
        <end position="205"/>
    </location>
</feature>
<dbReference type="OrthoDB" id="8775810at2759"/>
<dbReference type="EMBL" id="JANBQB010000482">
    <property type="protein sequence ID" value="KAJ1975898.1"/>
    <property type="molecule type" value="Genomic_DNA"/>
</dbReference>